<comment type="caution">
    <text evidence="2">The sequence shown here is derived from an EMBL/GenBank/DDBJ whole genome shotgun (WGS) entry which is preliminary data.</text>
</comment>
<evidence type="ECO:0000313" key="3">
    <source>
        <dbReference type="Proteomes" id="UP001499990"/>
    </source>
</evidence>
<evidence type="ECO:0000256" key="1">
    <source>
        <dbReference type="SAM" id="MobiDB-lite"/>
    </source>
</evidence>
<dbReference type="Proteomes" id="UP001499990">
    <property type="component" value="Unassembled WGS sequence"/>
</dbReference>
<reference evidence="3" key="1">
    <citation type="journal article" date="2019" name="Int. J. Syst. Evol. Microbiol.">
        <title>The Global Catalogue of Microorganisms (GCM) 10K type strain sequencing project: providing services to taxonomists for standard genome sequencing and annotation.</title>
        <authorList>
            <consortium name="The Broad Institute Genomics Platform"/>
            <consortium name="The Broad Institute Genome Sequencing Center for Infectious Disease"/>
            <person name="Wu L."/>
            <person name="Ma J."/>
        </authorList>
    </citation>
    <scope>NUCLEOTIDE SEQUENCE [LARGE SCALE GENOMIC DNA]</scope>
    <source>
        <strain evidence="3">JCM 9651</strain>
    </source>
</reference>
<dbReference type="EMBL" id="BAAAYL010000001">
    <property type="protein sequence ID" value="GAA3369387.1"/>
    <property type="molecule type" value="Genomic_DNA"/>
</dbReference>
<protein>
    <submittedName>
        <fullName evidence="2">Uncharacterized protein</fullName>
    </submittedName>
</protein>
<keyword evidence="3" id="KW-1185">Reference proteome</keyword>
<evidence type="ECO:0000313" key="2">
    <source>
        <dbReference type="EMBL" id="GAA3369387.1"/>
    </source>
</evidence>
<feature type="compositionally biased region" description="Basic and acidic residues" evidence="1">
    <location>
        <begin position="64"/>
        <end position="80"/>
    </location>
</feature>
<sequence length="128" mass="13479">MASRRAAMTRGERGEINSGVRMVRLSCSGSAGGPASGRPHGTDGWGLRPAAPGPGAGAGSSGADEERLPHNHRPVPEPPRRMRGGSPARGRGEGPGYWQRTGPAGGMHLRVRRECQEGAWIRQRPSGR</sequence>
<gene>
    <name evidence="2" type="ORF">GCM10020367_11890</name>
</gene>
<proteinExistence type="predicted"/>
<organism evidence="2 3">
    <name type="scientific">Streptomyces sannanensis</name>
    <dbReference type="NCBI Taxonomy" id="285536"/>
    <lineage>
        <taxon>Bacteria</taxon>
        <taxon>Bacillati</taxon>
        <taxon>Actinomycetota</taxon>
        <taxon>Actinomycetes</taxon>
        <taxon>Kitasatosporales</taxon>
        <taxon>Streptomycetaceae</taxon>
        <taxon>Streptomyces</taxon>
    </lineage>
</organism>
<accession>A0ABP6S774</accession>
<name>A0ABP6S774_9ACTN</name>
<feature type="region of interest" description="Disordered" evidence="1">
    <location>
        <begin position="1"/>
        <end position="107"/>
    </location>
</feature>